<comment type="caution">
    <text evidence="2">The sequence shown here is derived from an EMBL/GenBank/DDBJ whole genome shotgun (WGS) entry which is preliminary data.</text>
</comment>
<evidence type="ECO:0000313" key="2">
    <source>
        <dbReference type="EMBL" id="MBP1854329.1"/>
    </source>
</evidence>
<dbReference type="EMBL" id="JAGGJX010000001">
    <property type="protein sequence ID" value="MBP1854329.1"/>
    <property type="molecule type" value="Genomic_DNA"/>
</dbReference>
<keyword evidence="3" id="KW-1185">Reference proteome</keyword>
<accession>A0ABS4E8S4</accession>
<feature type="chain" id="PRO_5046660006" description="Lipoprotein" evidence="1">
    <location>
        <begin position="22"/>
        <end position="199"/>
    </location>
</feature>
<sequence>MKLKKLSLLGLSLLLSLSVVACTKKNQERVGDDANRAKNNVEAKVDDYTNYYTTAYNDYSMGMDKYSMYNTVESVNKVYETKEYPGNEKYLKEVKDAYKDSRDKTQNFVNSLKKDGKTEDKELKGMHDKLIAEGEKTVKEMDVRINRLNEISDEDMKRDQNGFITLVHGITHTGNDIQTGFGNMVNDMNKRLGININKK</sequence>
<dbReference type="PROSITE" id="PS51257">
    <property type="entry name" value="PROKAR_LIPOPROTEIN"/>
    <property type="match status" value="1"/>
</dbReference>
<protein>
    <recommendedName>
        <fullName evidence="4">Lipoprotein</fullName>
    </recommendedName>
</protein>
<proteinExistence type="predicted"/>
<evidence type="ECO:0000256" key="1">
    <source>
        <dbReference type="SAM" id="SignalP"/>
    </source>
</evidence>
<evidence type="ECO:0008006" key="4">
    <source>
        <dbReference type="Google" id="ProtNLM"/>
    </source>
</evidence>
<name>A0ABS4E8S4_9FIRM</name>
<gene>
    <name evidence="2" type="ORF">J2Z43_000719</name>
</gene>
<organism evidence="2 3">
    <name type="scientific">Metaclostridioides mangenotii</name>
    <dbReference type="NCBI Taxonomy" id="1540"/>
    <lineage>
        <taxon>Bacteria</taxon>
        <taxon>Bacillati</taxon>
        <taxon>Bacillota</taxon>
        <taxon>Clostridia</taxon>
        <taxon>Peptostreptococcales</taxon>
        <taxon>Peptostreptococcaceae</taxon>
        <taxon>Metaclostridioides</taxon>
    </lineage>
</organism>
<dbReference type="RefSeq" id="WP_209455866.1">
    <property type="nucleotide sequence ID" value="NZ_BAAACS010000017.1"/>
</dbReference>
<feature type="signal peptide" evidence="1">
    <location>
        <begin position="1"/>
        <end position="21"/>
    </location>
</feature>
<dbReference type="Proteomes" id="UP000767291">
    <property type="component" value="Unassembled WGS sequence"/>
</dbReference>
<keyword evidence="1" id="KW-0732">Signal</keyword>
<evidence type="ECO:0000313" key="3">
    <source>
        <dbReference type="Proteomes" id="UP000767291"/>
    </source>
</evidence>
<reference evidence="2 3" key="1">
    <citation type="submission" date="2021-03" db="EMBL/GenBank/DDBJ databases">
        <title>Genomic Encyclopedia of Type Strains, Phase IV (KMG-IV): sequencing the most valuable type-strain genomes for metagenomic binning, comparative biology and taxonomic classification.</title>
        <authorList>
            <person name="Goeker M."/>
        </authorList>
    </citation>
    <scope>NUCLEOTIDE SEQUENCE [LARGE SCALE GENOMIC DNA]</scope>
    <source>
        <strain evidence="2 3">DSM 1289</strain>
    </source>
</reference>